<name>A0A1B8GY56_9PEZI</name>
<dbReference type="Proteomes" id="UP000091956">
    <property type="component" value="Unassembled WGS sequence"/>
</dbReference>
<feature type="transmembrane region" description="Helical" evidence="5">
    <location>
        <begin position="78"/>
        <end position="99"/>
    </location>
</feature>
<gene>
    <name evidence="6" type="ORF">VE01_01238</name>
</gene>
<dbReference type="GeneID" id="28834624"/>
<evidence type="ECO:0000313" key="7">
    <source>
        <dbReference type="Proteomes" id="UP000091956"/>
    </source>
</evidence>
<evidence type="ECO:0000256" key="5">
    <source>
        <dbReference type="SAM" id="Phobius"/>
    </source>
</evidence>
<evidence type="ECO:0000256" key="1">
    <source>
        <dbReference type="ARBA" id="ARBA00004141"/>
    </source>
</evidence>
<evidence type="ECO:0000256" key="2">
    <source>
        <dbReference type="ARBA" id="ARBA00022692"/>
    </source>
</evidence>
<dbReference type="PANTHER" id="PTHR31465:SF32">
    <property type="entry name" value="DOMAIN PROTEIN, PUTATIVE-RELATED"/>
    <property type="match status" value="1"/>
</dbReference>
<keyword evidence="2 5" id="KW-0812">Transmembrane</keyword>
<feature type="transmembrane region" description="Helical" evidence="5">
    <location>
        <begin position="196"/>
        <end position="216"/>
    </location>
</feature>
<dbReference type="STRING" id="342668.A0A1B8GY56"/>
<feature type="transmembrane region" description="Helical" evidence="5">
    <location>
        <begin position="231"/>
        <end position="251"/>
    </location>
</feature>
<keyword evidence="4 5" id="KW-0472">Membrane</keyword>
<organism evidence="6 7">
    <name type="scientific">Pseudogymnoascus verrucosus</name>
    <dbReference type="NCBI Taxonomy" id="342668"/>
    <lineage>
        <taxon>Eukaryota</taxon>
        <taxon>Fungi</taxon>
        <taxon>Dikarya</taxon>
        <taxon>Ascomycota</taxon>
        <taxon>Pezizomycotina</taxon>
        <taxon>Leotiomycetes</taxon>
        <taxon>Thelebolales</taxon>
        <taxon>Thelebolaceae</taxon>
        <taxon>Pseudogymnoascus</taxon>
    </lineage>
</organism>
<evidence type="ECO:0000256" key="4">
    <source>
        <dbReference type="ARBA" id="ARBA00023136"/>
    </source>
</evidence>
<reference evidence="6 7" key="1">
    <citation type="submission" date="2016-03" db="EMBL/GenBank/DDBJ databases">
        <title>Comparative genomics of Pseudogymnoascus destructans, the fungus causing white-nose syndrome of bats.</title>
        <authorList>
            <person name="Palmer J.M."/>
            <person name="Drees K.P."/>
            <person name="Foster J.T."/>
            <person name="Lindner D.L."/>
        </authorList>
    </citation>
    <scope>NUCLEOTIDE SEQUENCE [LARGE SCALE GENOMIC DNA]</scope>
    <source>
        <strain evidence="6 7">UAMH 10579</strain>
    </source>
</reference>
<protein>
    <submittedName>
        <fullName evidence="6">Uncharacterized protein</fullName>
    </submittedName>
</protein>
<sequence>MGESIWTYDPNYPVSIVFAVFYAIPMFVQGYQTFIRYRSYYFWVVFVGAFLEVGGYAARTVAIKHLDQIPPYAVQSSLVIIAPIFIGAGDYMLVSRLCLAVLPSHLTRIYGFSTRKLTRIFITCDIISLLIQVSGSGIASSGNWEGSNATLGENVLIAGLATQLAAFLFFVGILRRFHQLANTEGRADAPRGWRKVLLAVYVSSGLVIIRCIYRLIEFALGIDGYPFEHEWMFYVMDSAPMLIAIIMFCIYHPARYLPNQPSEKMTDDTQLESRLVSKV</sequence>
<dbReference type="EMBL" id="KV460208">
    <property type="protein sequence ID" value="OBU00764.1"/>
    <property type="molecule type" value="Genomic_DNA"/>
</dbReference>
<evidence type="ECO:0000313" key="6">
    <source>
        <dbReference type="EMBL" id="OBU00764.1"/>
    </source>
</evidence>
<accession>A0A1B8GY56</accession>
<feature type="transmembrane region" description="Helical" evidence="5">
    <location>
        <begin position="155"/>
        <end position="175"/>
    </location>
</feature>
<feature type="transmembrane region" description="Helical" evidence="5">
    <location>
        <begin position="40"/>
        <end position="58"/>
    </location>
</feature>
<evidence type="ECO:0000256" key="3">
    <source>
        <dbReference type="ARBA" id="ARBA00022989"/>
    </source>
</evidence>
<keyword evidence="7" id="KW-1185">Reference proteome</keyword>
<feature type="transmembrane region" description="Helical" evidence="5">
    <location>
        <begin position="12"/>
        <end position="28"/>
    </location>
</feature>
<dbReference type="OrthoDB" id="3358017at2759"/>
<dbReference type="InterPro" id="IPR007568">
    <property type="entry name" value="RTA1"/>
</dbReference>
<feature type="transmembrane region" description="Helical" evidence="5">
    <location>
        <begin position="120"/>
        <end position="140"/>
    </location>
</feature>
<dbReference type="GO" id="GO:0016020">
    <property type="term" value="C:membrane"/>
    <property type="evidence" value="ECO:0007669"/>
    <property type="project" value="UniProtKB-SubCell"/>
</dbReference>
<dbReference type="RefSeq" id="XP_018134496.1">
    <property type="nucleotide sequence ID" value="XM_018270763.2"/>
</dbReference>
<dbReference type="AlphaFoldDB" id="A0A1B8GY56"/>
<keyword evidence="3 5" id="KW-1133">Transmembrane helix</keyword>
<dbReference type="PANTHER" id="PTHR31465">
    <property type="entry name" value="PROTEIN RTA1-RELATED"/>
    <property type="match status" value="1"/>
</dbReference>
<proteinExistence type="predicted"/>
<dbReference type="Pfam" id="PF04479">
    <property type="entry name" value="RTA1"/>
    <property type="match status" value="1"/>
</dbReference>
<comment type="subcellular location">
    <subcellularLocation>
        <location evidence="1">Membrane</location>
        <topology evidence="1">Multi-pass membrane protein</topology>
    </subcellularLocation>
</comment>
<reference evidence="7" key="2">
    <citation type="journal article" date="2018" name="Nat. Commun.">
        <title>Extreme sensitivity to ultraviolet light in the fungal pathogen causing white-nose syndrome of bats.</title>
        <authorList>
            <person name="Palmer J.M."/>
            <person name="Drees K.P."/>
            <person name="Foster J.T."/>
            <person name="Lindner D.L."/>
        </authorList>
    </citation>
    <scope>NUCLEOTIDE SEQUENCE [LARGE SCALE GENOMIC DNA]</scope>
    <source>
        <strain evidence="7">UAMH 10579</strain>
    </source>
</reference>